<sequence>MAWTGRRFLAAIGLAGALALGGCAYDDGYYGGVSVGSGYYGGGYYDDYWGPGYYRPGYYGGWYDGYYYPGSGYYVYNRSGHRQRWSEGQRRYWEGRREARRDDGRRGNWNNGAPRQGWRERSGGDGNRWSGNWRNARQGNPAAGAQAPRPGRGQGDMTTPRAERNWGTPRTRSDGAARSGGGGRSGREGWRGRRD</sequence>
<dbReference type="PROSITE" id="PS51257">
    <property type="entry name" value="PROKAR_LIPOPROTEIN"/>
    <property type="match status" value="1"/>
</dbReference>
<dbReference type="RefSeq" id="WP_020819375.1">
    <property type="nucleotide sequence ID" value="NZ_JANF02000009.1"/>
</dbReference>
<dbReference type="Proteomes" id="UP000028135">
    <property type="component" value="Unassembled WGS sequence"/>
</dbReference>
<feature type="region of interest" description="Disordered" evidence="1">
    <location>
        <begin position="98"/>
        <end position="195"/>
    </location>
</feature>
<reference evidence="3 4" key="1">
    <citation type="submission" date="2014-05" db="EMBL/GenBank/DDBJ databases">
        <title>Genome Announcement of Sphingobium lucknowense F2.</title>
        <authorList>
            <person name="Lal R."/>
            <person name="Negi V."/>
            <person name="Lata P."/>
            <person name="Sangwan N."/>
            <person name="Gupta S.K."/>
            <person name="Rao D.L.N."/>
            <person name="Das S."/>
        </authorList>
    </citation>
    <scope>NUCLEOTIDE SEQUENCE [LARGE SCALE GENOMIC DNA]</scope>
    <source>
        <strain evidence="3 4">F2</strain>
    </source>
</reference>
<evidence type="ECO:0000256" key="1">
    <source>
        <dbReference type="SAM" id="MobiDB-lite"/>
    </source>
</evidence>
<evidence type="ECO:0000313" key="3">
    <source>
        <dbReference type="EMBL" id="KER37725.1"/>
    </source>
</evidence>
<dbReference type="EMBL" id="JANF02000009">
    <property type="protein sequence ID" value="KER37725.1"/>
    <property type="molecule type" value="Genomic_DNA"/>
</dbReference>
<organism evidence="3 4">
    <name type="scientific">Sphingobium indicum F2</name>
    <dbReference type="NCBI Taxonomy" id="1450518"/>
    <lineage>
        <taxon>Bacteria</taxon>
        <taxon>Pseudomonadati</taxon>
        <taxon>Pseudomonadota</taxon>
        <taxon>Alphaproteobacteria</taxon>
        <taxon>Sphingomonadales</taxon>
        <taxon>Sphingomonadaceae</taxon>
        <taxon>Sphingobium</taxon>
    </lineage>
</organism>
<comment type="caution">
    <text evidence="3">The sequence shown here is derived from an EMBL/GenBank/DDBJ whole genome shotgun (WGS) entry which is preliminary data.</text>
</comment>
<accession>A0A8E0WV31</accession>
<gene>
    <name evidence="3" type="ORF">AL00_03595</name>
</gene>
<name>A0A8E0WV31_9SPHN</name>
<feature type="compositionally biased region" description="Basic and acidic residues" evidence="1">
    <location>
        <begin position="185"/>
        <end position="195"/>
    </location>
</feature>
<feature type="chain" id="PRO_5034764595" description="Peptidase" evidence="2">
    <location>
        <begin position="25"/>
        <end position="195"/>
    </location>
</feature>
<protein>
    <recommendedName>
        <fullName evidence="5">Peptidase</fullName>
    </recommendedName>
</protein>
<evidence type="ECO:0000313" key="4">
    <source>
        <dbReference type="Proteomes" id="UP000028135"/>
    </source>
</evidence>
<feature type="signal peptide" evidence="2">
    <location>
        <begin position="1"/>
        <end position="24"/>
    </location>
</feature>
<evidence type="ECO:0008006" key="5">
    <source>
        <dbReference type="Google" id="ProtNLM"/>
    </source>
</evidence>
<evidence type="ECO:0000256" key="2">
    <source>
        <dbReference type="SAM" id="SignalP"/>
    </source>
</evidence>
<keyword evidence="2" id="KW-0732">Signal</keyword>
<feature type="compositionally biased region" description="Low complexity" evidence="1">
    <location>
        <begin position="134"/>
        <end position="151"/>
    </location>
</feature>
<proteinExistence type="predicted"/>
<dbReference type="AlphaFoldDB" id="A0A8E0WV31"/>